<evidence type="ECO:0000313" key="2">
    <source>
        <dbReference type="Proteomes" id="UP000469430"/>
    </source>
</evidence>
<name>A0A6I4TVB1_9SPHN</name>
<accession>A0A6I4TVB1</accession>
<gene>
    <name evidence="1" type="ORF">GRI97_14225</name>
</gene>
<evidence type="ECO:0008006" key="3">
    <source>
        <dbReference type="Google" id="ProtNLM"/>
    </source>
</evidence>
<comment type="caution">
    <text evidence="1">The sequence shown here is derived from an EMBL/GenBank/DDBJ whole genome shotgun (WGS) entry which is preliminary data.</text>
</comment>
<dbReference type="AlphaFoldDB" id="A0A6I4TVB1"/>
<keyword evidence="2" id="KW-1185">Reference proteome</keyword>
<sequence length="122" mass="13224">MLSAVLLAAVPAAAQAPELAMLGSLEKGGWSLRVRDDGSTQQICLRNGQELIQLQHRQPGCNRFVVEDGADHVVVQYTCRGSGYGRTTIRRESPRLVQIQTTGIANGTPFSLNGEARFQGRC</sequence>
<organism evidence="1 2">
    <name type="scientific">Croceibacterium xixiisoli</name>
    <dbReference type="NCBI Taxonomy" id="1476466"/>
    <lineage>
        <taxon>Bacteria</taxon>
        <taxon>Pseudomonadati</taxon>
        <taxon>Pseudomonadota</taxon>
        <taxon>Alphaproteobacteria</taxon>
        <taxon>Sphingomonadales</taxon>
        <taxon>Erythrobacteraceae</taxon>
        <taxon>Croceibacterium</taxon>
    </lineage>
</organism>
<evidence type="ECO:0000313" key="1">
    <source>
        <dbReference type="EMBL" id="MXP00146.1"/>
    </source>
</evidence>
<dbReference type="OrthoDB" id="7595119at2"/>
<dbReference type="Proteomes" id="UP000469430">
    <property type="component" value="Unassembled WGS sequence"/>
</dbReference>
<proteinExistence type="predicted"/>
<protein>
    <recommendedName>
        <fullName evidence="3">DUF3617 family protein</fullName>
    </recommendedName>
</protein>
<dbReference type="EMBL" id="WTYJ01000003">
    <property type="protein sequence ID" value="MXP00146.1"/>
    <property type="molecule type" value="Genomic_DNA"/>
</dbReference>
<reference evidence="1 2" key="1">
    <citation type="submission" date="2019-12" db="EMBL/GenBank/DDBJ databases">
        <title>Genomic-based taxomic classification of the family Erythrobacteraceae.</title>
        <authorList>
            <person name="Xu L."/>
        </authorList>
    </citation>
    <scope>NUCLEOTIDE SEQUENCE [LARGE SCALE GENOMIC DNA]</scope>
    <source>
        <strain evidence="1 2">S36</strain>
    </source>
</reference>